<name>A0AAP6ZVG1_PAEAL</name>
<dbReference type="EMBL" id="JABFOR010000009">
    <property type="protein sequence ID" value="NOJ70819.1"/>
    <property type="molecule type" value="Genomic_DNA"/>
</dbReference>
<dbReference type="RefSeq" id="WP_005551753.1">
    <property type="nucleotide sequence ID" value="NZ_JABFOR010000009.1"/>
</dbReference>
<dbReference type="GeneID" id="94492013"/>
<sequence>MKKWMWITITVLALVFGTAAFTIGFVNSTMMNPGRAAVVEREYEGSVKQLEAERIVIQTGDGMEEAFRLTGSTDLQGEEFRNVKTGVTVRVGVNADRNIVWLRIVP</sequence>
<evidence type="ECO:0000313" key="2">
    <source>
        <dbReference type="Proteomes" id="UP000552038"/>
    </source>
</evidence>
<gene>
    <name evidence="1" type="ORF">HMI46_09665</name>
</gene>
<comment type="caution">
    <text evidence="1">The sequence shown here is derived from an EMBL/GenBank/DDBJ whole genome shotgun (WGS) entry which is preliminary data.</text>
</comment>
<dbReference type="Proteomes" id="UP000552038">
    <property type="component" value="Unassembled WGS sequence"/>
</dbReference>
<evidence type="ECO:0000313" key="1">
    <source>
        <dbReference type="EMBL" id="NOJ70819.1"/>
    </source>
</evidence>
<proteinExistence type="predicted"/>
<dbReference type="AlphaFoldDB" id="A0AAP6ZVG1"/>
<reference evidence="1 2" key="1">
    <citation type="submission" date="2020-05" db="EMBL/GenBank/DDBJ databases">
        <title>Whole genome sequencing and identification of novel metabolites from Paenibacillus alvei strain JR949.</title>
        <authorList>
            <person name="Rajendhran J."/>
            <person name="Sree Pranav P."/>
            <person name="Mahalakshmi B."/>
            <person name="Karthikeyan R."/>
        </authorList>
    </citation>
    <scope>NUCLEOTIDE SEQUENCE [LARGE SCALE GENOMIC DNA]</scope>
    <source>
        <strain evidence="1 2">JR949</strain>
    </source>
</reference>
<accession>A0AAP6ZVG1</accession>
<organism evidence="1 2">
    <name type="scientific">Paenibacillus alvei</name>
    <name type="common">Bacillus alvei</name>
    <dbReference type="NCBI Taxonomy" id="44250"/>
    <lineage>
        <taxon>Bacteria</taxon>
        <taxon>Bacillati</taxon>
        <taxon>Bacillota</taxon>
        <taxon>Bacilli</taxon>
        <taxon>Bacillales</taxon>
        <taxon>Paenibacillaceae</taxon>
        <taxon>Paenibacillus</taxon>
    </lineage>
</organism>
<protein>
    <submittedName>
        <fullName evidence="1">Uncharacterized protein</fullName>
    </submittedName>
</protein>